<name>A0AAX2CN55_9BACI</name>
<evidence type="ECO:0000256" key="1">
    <source>
        <dbReference type="SAM" id="Phobius"/>
    </source>
</evidence>
<protein>
    <submittedName>
        <fullName evidence="2">Uncharacterized protein</fullName>
    </submittedName>
</protein>
<reference evidence="2 3" key="1">
    <citation type="submission" date="2016-08" db="EMBL/GenBank/DDBJ databases">
        <authorList>
            <person name="Loux V."/>
            <person name="Rue O."/>
        </authorList>
    </citation>
    <scope>NUCLEOTIDE SEQUENCE [LARGE SCALE GENOMIC DNA]</scope>
    <source>
        <strain evidence="2 3">AFSSA_08CEB44bac</strain>
    </source>
</reference>
<proteinExistence type="predicted"/>
<keyword evidence="1" id="KW-0812">Transmembrane</keyword>
<accession>A0AAX2CN55</accession>
<comment type="caution">
    <text evidence="2">The sequence shown here is derived from an EMBL/GenBank/DDBJ whole genome shotgun (WGS) entry which is preliminary data.</text>
</comment>
<keyword evidence="1" id="KW-1133">Transmembrane helix</keyword>
<evidence type="ECO:0000313" key="3">
    <source>
        <dbReference type="Proteomes" id="UP000242164"/>
    </source>
</evidence>
<dbReference type="EMBL" id="FMIK01000054">
    <property type="protein sequence ID" value="SCM05215.1"/>
    <property type="molecule type" value="Genomic_DNA"/>
</dbReference>
<feature type="transmembrane region" description="Helical" evidence="1">
    <location>
        <begin position="6"/>
        <end position="22"/>
    </location>
</feature>
<gene>
    <name evidence="2" type="ORF">BCB44BAC_04072</name>
</gene>
<dbReference type="AlphaFoldDB" id="A0AAX2CN55"/>
<dbReference type="Proteomes" id="UP000242164">
    <property type="component" value="Unassembled WGS sequence"/>
</dbReference>
<organism evidence="2 3">
    <name type="scientific">Bacillus cytotoxicus</name>
    <dbReference type="NCBI Taxonomy" id="580165"/>
    <lineage>
        <taxon>Bacteria</taxon>
        <taxon>Bacillati</taxon>
        <taxon>Bacillota</taxon>
        <taxon>Bacilli</taxon>
        <taxon>Bacillales</taxon>
        <taxon>Bacillaceae</taxon>
        <taxon>Bacillus</taxon>
        <taxon>Bacillus cereus group</taxon>
    </lineage>
</organism>
<evidence type="ECO:0000313" key="2">
    <source>
        <dbReference type="EMBL" id="SCM05215.1"/>
    </source>
</evidence>
<sequence length="31" mass="3711">MSPLQWLGIIFIWIGIFTPQFLKTRPFNQSM</sequence>
<keyword evidence="1" id="KW-0472">Membrane</keyword>